<dbReference type="SUPFAM" id="SSF109854">
    <property type="entry name" value="DinB/YfiT-like putative metalloenzymes"/>
    <property type="match status" value="1"/>
</dbReference>
<dbReference type="RefSeq" id="WP_156574639.1">
    <property type="nucleotide sequence ID" value="NZ_CP040336.1"/>
</dbReference>
<proteinExistence type="predicted"/>
<evidence type="ECO:0000313" key="2">
    <source>
        <dbReference type="Proteomes" id="UP001365619"/>
    </source>
</evidence>
<organism evidence="1 2">
    <name type="scientific">Bacillus luti</name>
    <dbReference type="NCBI Taxonomy" id="2026191"/>
    <lineage>
        <taxon>Bacteria</taxon>
        <taxon>Bacillati</taxon>
        <taxon>Bacillota</taxon>
        <taxon>Bacilli</taxon>
        <taxon>Bacillales</taxon>
        <taxon>Bacillaceae</taxon>
        <taxon>Bacillus</taxon>
        <taxon>Bacillus cereus group</taxon>
    </lineage>
</organism>
<dbReference type="Pfam" id="PF04978">
    <property type="entry name" value="MST"/>
    <property type="match status" value="1"/>
</dbReference>
<comment type="caution">
    <text evidence="1">The sequence shown here is derived from an EMBL/GenBank/DDBJ whole genome shotgun (WGS) entry which is preliminary data.</text>
</comment>
<dbReference type="EMBL" id="JBBAGW010000005">
    <property type="protein sequence ID" value="MEI5930584.1"/>
    <property type="molecule type" value="Genomic_DNA"/>
</dbReference>
<protein>
    <submittedName>
        <fullName evidence="1">DinB family protein</fullName>
    </submittedName>
</protein>
<evidence type="ECO:0000313" key="1">
    <source>
        <dbReference type="EMBL" id="MEI5930584.1"/>
    </source>
</evidence>
<name>A0ABU8HV14_9BACI</name>
<accession>A0ABU8HV14</accession>
<sequence>MIDYRIISRENYSNKIGELVTMLEHTRDVTLSEISNLNQSDLDFLPNVSSNTIGSLLSHIAAMEFVHQVISFEKRDLTESEYLKWRISLELGDKAREGIKKQSLDYYLNELSQVRENTLTYLKSKQDSWLFEENKWDNGVPYNNYYLWFHVMEDEINHRGQIRTIKRLMGMSQLPPLR</sequence>
<dbReference type="GeneID" id="300959005"/>
<gene>
    <name evidence="1" type="ORF">WBS43_17865</name>
</gene>
<keyword evidence="2" id="KW-1185">Reference proteome</keyword>
<reference evidence="1 2" key="1">
    <citation type="submission" date="2024-03" db="EMBL/GenBank/DDBJ databases">
        <title>A Rare Waterborne Outbreak of Bacillus cereus in China: Epidemiologic Survey, Genomic Insights and Virulence Characteristics.</title>
        <authorList>
            <person name="Wang S."/>
        </authorList>
    </citation>
    <scope>NUCLEOTIDE SEQUENCE [LARGE SCALE GENOMIC DNA]</scope>
    <source>
        <strain evidence="1 2">BC008</strain>
    </source>
</reference>
<dbReference type="InterPro" id="IPR034660">
    <property type="entry name" value="DinB/YfiT-like"/>
</dbReference>
<dbReference type="Gene3D" id="1.20.120.450">
    <property type="entry name" value="dinb family like domain"/>
    <property type="match status" value="1"/>
</dbReference>
<dbReference type="InterPro" id="IPR007061">
    <property type="entry name" value="MST-like"/>
</dbReference>
<dbReference type="Proteomes" id="UP001365619">
    <property type="component" value="Unassembled WGS sequence"/>
</dbReference>